<dbReference type="PANTHER" id="PTHR14741:SF32">
    <property type="entry name" value="TRIMETHYLGUANOSINE SYNTHASE"/>
    <property type="match status" value="1"/>
</dbReference>
<dbReference type="GO" id="GO:0071164">
    <property type="term" value="F:RNA cap trimethylguanosine synthase activity"/>
    <property type="evidence" value="ECO:0007669"/>
    <property type="project" value="TreeGrafter"/>
</dbReference>
<evidence type="ECO:0000256" key="3">
    <source>
        <dbReference type="ARBA" id="ARBA00047418"/>
    </source>
</evidence>
<evidence type="ECO:0000256" key="2">
    <source>
        <dbReference type="ARBA" id="ARBA00025783"/>
    </source>
</evidence>
<accession>A0AAW1TFF9</accession>
<dbReference type="GO" id="GO:0005634">
    <property type="term" value="C:nucleus"/>
    <property type="evidence" value="ECO:0007669"/>
    <property type="project" value="TreeGrafter"/>
</dbReference>
<name>A0AAW1TFF9_9CHLO</name>
<evidence type="ECO:0000256" key="6">
    <source>
        <dbReference type="ARBA" id="ARBA00049075"/>
    </source>
</evidence>
<feature type="region of interest" description="Disordered" evidence="8">
    <location>
        <begin position="214"/>
        <end position="248"/>
    </location>
</feature>
<dbReference type="InterPro" id="IPR001202">
    <property type="entry name" value="WW_dom"/>
</dbReference>
<keyword evidence="11" id="KW-1185">Reference proteome</keyword>
<dbReference type="Proteomes" id="UP001485043">
    <property type="component" value="Unassembled WGS sequence"/>
</dbReference>
<dbReference type="Pfam" id="PF09445">
    <property type="entry name" value="Methyltransf_15"/>
    <property type="match status" value="1"/>
</dbReference>
<feature type="compositionally biased region" description="Polar residues" evidence="8">
    <location>
        <begin position="234"/>
        <end position="244"/>
    </location>
</feature>
<proteinExistence type="inferred from homology"/>
<evidence type="ECO:0000313" key="11">
    <source>
        <dbReference type="Proteomes" id="UP001485043"/>
    </source>
</evidence>
<organism evidence="10 11">
    <name type="scientific">Apatococcus fuscideae</name>
    <dbReference type="NCBI Taxonomy" id="2026836"/>
    <lineage>
        <taxon>Eukaryota</taxon>
        <taxon>Viridiplantae</taxon>
        <taxon>Chlorophyta</taxon>
        <taxon>core chlorophytes</taxon>
        <taxon>Trebouxiophyceae</taxon>
        <taxon>Chlorellales</taxon>
        <taxon>Chlorellaceae</taxon>
        <taxon>Apatococcus</taxon>
    </lineage>
</organism>
<comment type="catalytic activity">
    <reaction evidence="6">
        <text>a 5'-end (N(7)-methyl 5'-triphosphoguanosine)-ribonucleoside in snRNA + S-adenosyl-L-methionine = a 5'-end (N(2),N(7)-dimethyl 5'-triphosphoguanosine)-ribonucleoside in snRNA + S-adenosyl-L-homocysteine + H(+)</text>
        <dbReference type="Rhea" id="RHEA:78471"/>
        <dbReference type="Rhea" id="RHEA-COMP:19085"/>
        <dbReference type="Rhea" id="RHEA-COMP:19087"/>
        <dbReference type="ChEBI" id="CHEBI:15378"/>
        <dbReference type="ChEBI" id="CHEBI:57856"/>
        <dbReference type="ChEBI" id="CHEBI:59789"/>
        <dbReference type="ChEBI" id="CHEBI:156461"/>
        <dbReference type="ChEBI" id="CHEBI:172880"/>
    </reaction>
    <physiologicalReaction direction="left-to-right" evidence="6">
        <dbReference type="Rhea" id="RHEA:78472"/>
    </physiologicalReaction>
</comment>
<reference evidence="10 11" key="1">
    <citation type="journal article" date="2024" name="Nat. Commun.">
        <title>Phylogenomics reveals the evolutionary origins of lichenization in chlorophyte algae.</title>
        <authorList>
            <person name="Puginier C."/>
            <person name="Libourel C."/>
            <person name="Otte J."/>
            <person name="Skaloud P."/>
            <person name="Haon M."/>
            <person name="Grisel S."/>
            <person name="Petersen M."/>
            <person name="Berrin J.G."/>
            <person name="Delaux P.M."/>
            <person name="Dal Grande F."/>
            <person name="Keller J."/>
        </authorList>
    </citation>
    <scope>NUCLEOTIDE SEQUENCE [LARGE SCALE GENOMIC DNA]</scope>
    <source>
        <strain evidence="10 11">SAG 2523</strain>
    </source>
</reference>
<comment type="similarity">
    <text evidence="2">Belongs to the methyltransferase superfamily. Trimethylguanosine synthase family.</text>
</comment>
<comment type="catalytic activity">
    <reaction evidence="3">
        <text>a 5'-end (N(2),N(7)-dimethyl 5'-triphosphoguanosine)-ribonucleoside in snoRNA + S-adenosyl-L-methionine = a 5'-end (N(2),N(2),N(7)-trimethyl 5'-triphosphoguanosine)-ribonucleoside in snoRNA + S-adenosyl-L-homocysteine + H(+)</text>
        <dbReference type="Rhea" id="RHEA:78507"/>
        <dbReference type="Rhea" id="RHEA-COMP:19088"/>
        <dbReference type="Rhea" id="RHEA-COMP:19090"/>
        <dbReference type="ChEBI" id="CHEBI:15378"/>
        <dbReference type="ChEBI" id="CHEBI:57856"/>
        <dbReference type="ChEBI" id="CHEBI:59789"/>
        <dbReference type="ChEBI" id="CHEBI:167623"/>
        <dbReference type="ChEBI" id="CHEBI:172880"/>
    </reaction>
    <physiologicalReaction direction="left-to-right" evidence="3">
        <dbReference type="Rhea" id="RHEA:78508"/>
    </physiologicalReaction>
</comment>
<evidence type="ECO:0000259" key="9">
    <source>
        <dbReference type="PROSITE" id="PS50020"/>
    </source>
</evidence>
<comment type="caution">
    <text evidence="10">The sequence shown here is derived from an EMBL/GenBank/DDBJ whole genome shotgun (WGS) entry which is preliminary data.</text>
</comment>
<evidence type="ECO:0000256" key="7">
    <source>
        <dbReference type="ARBA" id="ARBA00049790"/>
    </source>
</evidence>
<gene>
    <name evidence="10" type="ORF">WJX84_011869</name>
</gene>
<dbReference type="Gene3D" id="3.40.50.150">
    <property type="entry name" value="Vaccinia Virus protein VP39"/>
    <property type="match status" value="2"/>
</dbReference>
<dbReference type="PROSITE" id="PS50020">
    <property type="entry name" value="WW_DOMAIN_2"/>
    <property type="match status" value="1"/>
</dbReference>
<protein>
    <recommendedName>
        <fullName evidence="1">Trimethylguanosine synthase</fullName>
    </recommendedName>
    <alternativeName>
        <fullName evidence="7">Cap-specific guanine-N(2) methyltransferase</fullName>
    </alternativeName>
</protein>
<evidence type="ECO:0000256" key="5">
    <source>
        <dbReference type="ARBA" id="ARBA00048763"/>
    </source>
</evidence>
<sequence length="380" mass="40623">MPSSGSGAPEGLAAHSPNSGWQQAWDCTWSCWYHYNQALQLTQWEPPDAPFQPFLITGRSGRAARRAATRTQSRSHEAEATALQGVAQHTLLQASEGTHSQGGNAAAGAARRALPRRLTRFWFQRYSLWTRFDKGILMDEAGWFSVTPEVLAAHHAHHCHSLLQAASLPSVRGSPVDKTAALAEQLSVPVPHSCSPTKEGTSDAQPVQQVLGQNCSRSAPTNPEPRAASIGYDASSSTNGQGTLSRAAEAPRVEIREAGLRSAAGPCMASHACSGLFVDAFAGVGGNAIQAALAGFQVLAVDTDAARLALVAHNAEIYGVRGCIDLLCADFFQAAPRLQADVIFLSPPWGGLAYRDKTCFHVCEDFVHIFKEASYRQKAP</sequence>
<dbReference type="PANTHER" id="PTHR14741">
    <property type="entry name" value="S-ADENOSYLMETHIONINE-DEPENDENT METHYLTRANSFERASE RELATED"/>
    <property type="match status" value="1"/>
</dbReference>
<dbReference type="SUPFAM" id="SSF53335">
    <property type="entry name" value="S-adenosyl-L-methionine-dependent methyltransferases"/>
    <property type="match status" value="1"/>
</dbReference>
<dbReference type="CDD" id="cd02440">
    <property type="entry name" value="AdoMet_MTases"/>
    <property type="match status" value="1"/>
</dbReference>
<evidence type="ECO:0000256" key="8">
    <source>
        <dbReference type="SAM" id="MobiDB-lite"/>
    </source>
</evidence>
<feature type="domain" description="WW" evidence="9">
    <location>
        <begin position="15"/>
        <end position="49"/>
    </location>
</feature>
<evidence type="ECO:0000256" key="4">
    <source>
        <dbReference type="ARBA" id="ARBA00048740"/>
    </source>
</evidence>
<dbReference type="InterPro" id="IPR019012">
    <property type="entry name" value="RNA_cap_Gua-N2-MeTrfase"/>
</dbReference>
<dbReference type="InterPro" id="IPR029063">
    <property type="entry name" value="SAM-dependent_MTases_sf"/>
</dbReference>
<comment type="catalytic activity">
    <reaction evidence="4">
        <text>a 5'-end (N(7)-methyl 5'-triphosphoguanosine)-ribonucleoside in snoRNA + S-adenosyl-L-methionine = a 5'-end (N(2),N(7)-dimethyl 5'-triphosphoguanosine)-ribonucleoside in snoRNA + S-adenosyl-L-homocysteine + H(+)</text>
        <dbReference type="Rhea" id="RHEA:78475"/>
        <dbReference type="Rhea" id="RHEA-COMP:19086"/>
        <dbReference type="Rhea" id="RHEA-COMP:19088"/>
        <dbReference type="ChEBI" id="CHEBI:15378"/>
        <dbReference type="ChEBI" id="CHEBI:57856"/>
        <dbReference type="ChEBI" id="CHEBI:59789"/>
        <dbReference type="ChEBI" id="CHEBI:156461"/>
        <dbReference type="ChEBI" id="CHEBI:172880"/>
    </reaction>
    <physiologicalReaction direction="left-to-right" evidence="4">
        <dbReference type="Rhea" id="RHEA:78476"/>
    </physiologicalReaction>
</comment>
<dbReference type="AlphaFoldDB" id="A0AAW1TFF9"/>
<dbReference type="EMBL" id="JALJOV010000089">
    <property type="protein sequence ID" value="KAK9867410.1"/>
    <property type="molecule type" value="Genomic_DNA"/>
</dbReference>
<comment type="catalytic activity">
    <reaction evidence="5">
        <text>a 5'-end (N(2),N(7)-dimethyl 5'-triphosphoguanosine)-ribonucleoside in snRNA + S-adenosyl-L-methionine = a 5'-end (N(2),N(2),N(7)-trimethyl 5'-triphosphoguanosine)-ribonucleoside in snRNA + S-adenosyl-L-homocysteine + H(+)</text>
        <dbReference type="Rhea" id="RHEA:78479"/>
        <dbReference type="Rhea" id="RHEA-COMP:19087"/>
        <dbReference type="Rhea" id="RHEA-COMP:19089"/>
        <dbReference type="ChEBI" id="CHEBI:15378"/>
        <dbReference type="ChEBI" id="CHEBI:57856"/>
        <dbReference type="ChEBI" id="CHEBI:59789"/>
        <dbReference type="ChEBI" id="CHEBI:167623"/>
        <dbReference type="ChEBI" id="CHEBI:172880"/>
    </reaction>
    <physiologicalReaction direction="left-to-right" evidence="5">
        <dbReference type="Rhea" id="RHEA:78480"/>
    </physiologicalReaction>
</comment>
<evidence type="ECO:0000313" key="10">
    <source>
        <dbReference type="EMBL" id="KAK9867410.1"/>
    </source>
</evidence>
<evidence type="ECO:0000256" key="1">
    <source>
        <dbReference type="ARBA" id="ARBA00018517"/>
    </source>
</evidence>